<sequence>MGPVATDQAASLAEVIASIGAESNVSVRPGVILWDYLTKSWQVEVGGVRQKVIWMTATPPYDGASCWCAYVTPKGGQSVCYVAGIVAATPALGANGQVTVVPAGGTTCTVEVRGVPITVTRLAQYTPAVGDEAALLWGADRVFAVGKIGAAAPIISDGGGSTAPPPPPPVIRGTAKFNTSDSGTWTAGYNWNGYYGQNCFSGSGYVPSSSGNWFYGGATRALADKTNILAVRFYLGARRPAGNYNQMATIHLYRHAHDSRGGTEPNRTVGPHHIDIPAGWAGGFVTLPQSFGVALKAGGGISIAGDPYVGFTSGSAQPNSGYLEIDWSM</sequence>
<dbReference type="EMBL" id="KU160654">
    <property type="protein sequence ID" value="ALY09595.1"/>
    <property type="molecule type" value="Genomic_DNA"/>
</dbReference>
<protein>
    <recommendedName>
        <fullName evidence="3">Minor tail protein</fullName>
    </recommendedName>
</protein>
<dbReference type="RefSeq" id="YP_009603060.1">
    <property type="nucleotide sequence ID" value="NC_041947.1"/>
</dbReference>
<proteinExistence type="predicted"/>
<organism evidence="1 2">
    <name type="scientific">Arthrobacter phage Laroye</name>
    <dbReference type="NCBI Taxonomy" id="1772305"/>
    <lineage>
        <taxon>Viruses</taxon>
        <taxon>Duplodnaviria</taxon>
        <taxon>Heunggongvirae</taxon>
        <taxon>Uroviricota</taxon>
        <taxon>Caudoviricetes</taxon>
        <taxon>Laroyevirus</taxon>
        <taxon>Laroyevirus laroye</taxon>
    </lineage>
</organism>
<name>A0A0U4JSJ4_9CAUD</name>
<accession>A0A0U4JSJ4</accession>
<dbReference type="KEGG" id="vg:40078926"/>
<dbReference type="Proteomes" id="UP000222336">
    <property type="component" value="Segment"/>
</dbReference>
<evidence type="ECO:0000313" key="2">
    <source>
        <dbReference type="Proteomes" id="UP000222336"/>
    </source>
</evidence>
<evidence type="ECO:0000313" key="1">
    <source>
        <dbReference type="EMBL" id="ALY09595.1"/>
    </source>
</evidence>
<dbReference type="GeneID" id="40078926"/>
<keyword evidence="2" id="KW-1185">Reference proteome</keyword>
<gene>
    <name evidence="1" type="primary">70</name>
    <name evidence="1" type="ORF">LAROYE_70</name>
</gene>
<reference evidence="2" key="1">
    <citation type="submission" date="2015-11" db="EMBL/GenBank/DDBJ databases">
        <authorList>
            <person name="Dogans D."/>
            <person name="Schneider V.M."/>
            <person name="Bradley K.W."/>
            <person name="Asai D.J."/>
            <person name="Bowman C.A."/>
            <person name="Russell D.A."/>
            <person name="Pope W.H."/>
            <person name="Jacobs-Sera D."/>
            <person name="Hendrix R.W."/>
            <person name="Hatfull G.F."/>
        </authorList>
    </citation>
    <scope>NUCLEOTIDE SEQUENCE [LARGE SCALE GENOMIC DNA]</scope>
</reference>
<evidence type="ECO:0008006" key="3">
    <source>
        <dbReference type="Google" id="ProtNLM"/>
    </source>
</evidence>